<dbReference type="RefSeq" id="WP_149401730.1">
    <property type="nucleotide sequence ID" value="NZ_BIXY01000030.1"/>
</dbReference>
<evidence type="ECO:0000256" key="3">
    <source>
        <dbReference type="ARBA" id="ARBA00022553"/>
    </source>
</evidence>
<dbReference type="InterPro" id="IPR000700">
    <property type="entry name" value="PAS-assoc_C"/>
</dbReference>
<dbReference type="CDD" id="cd00075">
    <property type="entry name" value="HATPase"/>
    <property type="match status" value="1"/>
</dbReference>
<sequence length="645" mass="73593">MDPHHHYTAARNATQPTQTPPTTCDQRTAEARFMALVEDSADICWLLHTDGTCTNEFTPGEARLHGTYRYQREGHDWLDSIHPQDRTAVVETLFQVIDTKQPDTLTCHIQNQNGLYRPFQLRYVPIYTQSQEVAEIIAYGIDITEQQQQRQEQEEEQRASAKKMATILDSMRDAFFTVDSQWRYTYINTQAQQLLGKSSTELLGKSLTQTTLDLFDAFFLRKLREAQNKQQASHFEVFAQTRKKWLEVQIHPVVDGFSILIQDITERKNIERALRESELKFRRFVESNIIGILIADIYGNIYEANDAYLNLTGYTLAELKARKLRWTTLTPANFLPRQAEAIVEFLSTGVSQPYETAIQHKNGSLMPIMMGMAQLKTSSTQVVAVVLDISDRKEVEHQKDVFIGMTSHELRTPLTIIKGTLQMIQRRMKRLENAEETPSLEALRSINEKNAEDISHALRQIDVQVRLVNDLLDISRIAVNKLELTCERCDLINIIRETVEDQCSTAPQRSLLLELPPLEHLFVQADANRIGQVINNYVTNALKYSVPESPIKIGLTINDGYARVWVKDEGPGLSKEAQKNIWNRFYQIKQSTATSDGIQGLGLGLYICQIIIQLHHGQVGVESTPGQGSTFWFTLPLEEQNEQTG</sequence>
<gene>
    <name evidence="11" type="ORF">KDI_23140</name>
</gene>
<evidence type="ECO:0000259" key="8">
    <source>
        <dbReference type="PROSITE" id="PS50109"/>
    </source>
</evidence>
<dbReference type="PRINTS" id="PR00344">
    <property type="entry name" value="BCTRLSENSOR"/>
</dbReference>
<feature type="domain" description="PAS" evidence="9">
    <location>
        <begin position="277"/>
        <end position="331"/>
    </location>
</feature>
<dbReference type="Pfam" id="PF08447">
    <property type="entry name" value="PAS_3"/>
    <property type="match status" value="1"/>
</dbReference>
<keyword evidence="6" id="KW-0902">Two-component regulatory system</keyword>
<protein>
    <recommendedName>
        <fullName evidence="2">histidine kinase</fullName>
        <ecNumber evidence="2">2.7.13.3</ecNumber>
    </recommendedName>
</protein>
<feature type="domain" description="Histidine kinase" evidence="8">
    <location>
        <begin position="405"/>
        <end position="639"/>
    </location>
</feature>
<keyword evidence="12" id="KW-1185">Reference proteome</keyword>
<dbReference type="Gene3D" id="3.30.565.10">
    <property type="entry name" value="Histidine kinase-like ATPase, C-terminal domain"/>
    <property type="match status" value="1"/>
</dbReference>
<name>A0A5A5TB79_9CHLR</name>
<dbReference type="Gene3D" id="3.30.450.20">
    <property type="entry name" value="PAS domain"/>
    <property type="match status" value="3"/>
</dbReference>
<dbReference type="SUPFAM" id="SSF55874">
    <property type="entry name" value="ATPase domain of HSP90 chaperone/DNA topoisomerase II/histidine kinase"/>
    <property type="match status" value="1"/>
</dbReference>
<dbReference type="GO" id="GO:0000155">
    <property type="term" value="F:phosphorelay sensor kinase activity"/>
    <property type="evidence" value="ECO:0007669"/>
    <property type="project" value="InterPro"/>
</dbReference>
<dbReference type="PANTHER" id="PTHR43304">
    <property type="entry name" value="PHYTOCHROME-LIKE PROTEIN CPH1"/>
    <property type="match status" value="1"/>
</dbReference>
<accession>A0A5A5TB79</accession>
<evidence type="ECO:0000256" key="5">
    <source>
        <dbReference type="ARBA" id="ARBA00022777"/>
    </source>
</evidence>
<dbReference type="InterPro" id="IPR000014">
    <property type="entry name" value="PAS"/>
</dbReference>
<evidence type="ECO:0000259" key="9">
    <source>
        <dbReference type="PROSITE" id="PS50112"/>
    </source>
</evidence>
<dbReference type="SMART" id="SM00091">
    <property type="entry name" value="PAS"/>
    <property type="match status" value="3"/>
</dbReference>
<dbReference type="AlphaFoldDB" id="A0A5A5TB79"/>
<dbReference type="InterPro" id="IPR052162">
    <property type="entry name" value="Sensor_kinase/Photoreceptor"/>
</dbReference>
<dbReference type="SUPFAM" id="SSF47384">
    <property type="entry name" value="Homodimeric domain of signal transducing histidine kinase"/>
    <property type="match status" value="1"/>
</dbReference>
<dbReference type="InterPro" id="IPR001610">
    <property type="entry name" value="PAC"/>
</dbReference>
<evidence type="ECO:0000256" key="7">
    <source>
        <dbReference type="SAM" id="MobiDB-lite"/>
    </source>
</evidence>
<dbReference type="InterPro" id="IPR035965">
    <property type="entry name" value="PAS-like_dom_sf"/>
</dbReference>
<keyword evidence="4" id="KW-0808">Transferase</keyword>
<dbReference type="SUPFAM" id="SSF55785">
    <property type="entry name" value="PYP-like sensor domain (PAS domain)"/>
    <property type="match status" value="3"/>
</dbReference>
<organism evidence="11 12">
    <name type="scientific">Dictyobacter arantiisoli</name>
    <dbReference type="NCBI Taxonomy" id="2014874"/>
    <lineage>
        <taxon>Bacteria</taxon>
        <taxon>Bacillati</taxon>
        <taxon>Chloroflexota</taxon>
        <taxon>Ktedonobacteria</taxon>
        <taxon>Ktedonobacterales</taxon>
        <taxon>Dictyobacteraceae</taxon>
        <taxon>Dictyobacter</taxon>
    </lineage>
</organism>
<dbReference type="Pfam" id="PF13426">
    <property type="entry name" value="PAS_9"/>
    <property type="match status" value="1"/>
</dbReference>
<feature type="region of interest" description="Disordered" evidence="7">
    <location>
        <begin position="1"/>
        <end position="24"/>
    </location>
</feature>
<dbReference type="Gene3D" id="1.10.287.130">
    <property type="match status" value="1"/>
</dbReference>
<dbReference type="InterPro" id="IPR013655">
    <property type="entry name" value="PAS_fold_3"/>
</dbReference>
<dbReference type="InterPro" id="IPR005467">
    <property type="entry name" value="His_kinase_dom"/>
</dbReference>
<evidence type="ECO:0000256" key="1">
    <source>
        <dbReference type="ARBA" id="ARBA00000085"/>
    </source>
</evidence>
<evidence type="ECO:0000256" key="6">
    <source>
        <dbReference type="ARBA" id="ARBA00023012"/>
    </source>
</evidence>
<keyword evidence="3" id="KW-0597">Phosphoprotein</keyword>
<proteinExistence type="predicted"/>
<keyword evidence="5" id="KW-0418">Kinase</keyword>
<dbReference type="InterPro" id="IPR003594">
    <property type="entry name" value="HATPase_dom"/>
</dbReference>
<dbReference type="SMART" id="SM00086">
    <property type="entry name" value="PAC"/>
    <property type="match status" value="3"/>
</dbReference>
<dbReference type="EMBL" id="BIXY01000030">
    <property type="protein sequence ID" value="GCF08750.1"/>
    <property type="molecule type" value="Genomic_DNA"/>
</dbReference>
<dbReference type="Pfam" id="PF08448">
    <property type="entry name" value="PAS_4"/>
    <property type="match status" value="1"/>
</dbReference>
<dbReference type="Pfam" id="PF02518">
    <property type="entry name" value="HATPase_c"/>
    <property type="match status" value="1"/>
</dbReference>
<dbReference type="SMART" id="SM00388">
    <property type="entry name" value="HisKA"/>
    <property type="match status" value="1"/>
</dbReference>
<evidence type="ECO:0000313" key="12">
    <source>
        <dbReference type="Proteomes" id="UP000322530"/>
    </source>
</evidence>
<dbReference type="InterPro" id="IPR004358">
    <property type="entry name" value="Sig_transdc_His_kin-like_C"/>
</dbReference>
<dbReference type="CDD" id="cd00082">
    <property type="entry name" value="HisKA"/>
    <property type="match status" value="1"/>
</dbReference>
<dbReference type="InterPro" id="IPR003661">
    <property type="entry name" value="HisK_dim/P_dom"/>
</dbReference>
<dbReference type="PROSITE" id="PS50112">
    <property type="entry name" value="PAS"/>
    <property type="match status" value="2"/>
</dbReference>
<dbReference type="OrthoDB" id="9815750at2"/>
<dbReference type="InterPro" id="IPR013656">
    <property type="entry name" value="PAS_4"/>
</dbReference>
<dbReference type="PANTHER" id="PTHR43304:SF1">
    <property type="entry name" value="PAC DOMAIN-CONTAINING PROTEIN"/>
    <property type="match status" value="1"/>
</dbReference>
<dbReference type="PROSITE" id="PS50109">
    <property type="entry name" value="HIS_KIN"/>
    <property type="match status" value="1"/>
</dbReference>
<feature type="domain" description="PAS" evidence="9">
    <location>
        <begin position="160"/>
        <end position="215"/>
    </location>
</feature>
<reference evidence="11 12" key="1">
    <citation type="submission" date="2019-01" db="EMBL/GenBank/DDBJ databases">
        <title>Draft genome sequence of Dictyobacter sp. Uno17.</title>
        <authorList>
            <person name="Wang C.M."/>
            <person name="Zheng Y."/>
            <person name="Sakai Y."/>
            <person name="Abe K."/>
            <person name="Yokota A."/>
            <person name="Yabe S."/>
        </authorList>
    </citation>
    <scope>NUCLEOTIDE SEQUENCE [LARGE SCALE GENOMIC DNA]</scope>
    <source>
        <strain evidence="11 12">Uno17</strain>
    </source>
</reference>
<evidence type="ECO:0000313" key="11">
    <source>
        <dbReference type="EMBL" id="GCF08750.1"/>
    </source>
</evidence>
<dbReference type="NCBIfam" id="TIGR00229">
    <property type="entry name" value="sensory_box"/>
    <property type="match status" value="3"/>
</dbReference>
<comment type="catalytic activity">
    <reaction evidence="1">
        <text>ATP + protein L-histidine = ADP + protein N-phospho-L-histidine.</text>
        <dbReference type="EC" id="2.7.13.3"/>
    </reaction>
</comment>
<feature type="compositionally biased region" description="Low complexity" evidence="7">
    <location>
        <begin position="9"/>
        <end position="24"/>
    </location>
</feature>
<feature type="domain" description="PAC" evidence="10">
    <location>
        <begin position="103"/>
        <end position="155"/>
    </location>
</feature>
<dbReference type="FunFam" id="3.30.565.10:FF:000006">
    <property type="entry name" value="Sensor histidine kinase WalK"/>
    <property type="match status" value="1"/>
</dbReference>
<dbReference type="Pfam" id="PF00512">
    <property type="entry name" value="HisKA"/>
    <property type="match status" value="1"/>
</dbReference>
<evidence type="ECO:0000256" key="2">
    <source>
        <dbReference type="ARBA" id="ARBA00012438"/>
    </source>
</evidence>
<evidence type="ECO:0000259" key="10">
    <source>
        <dbReference type="PROSITE" id="PS50113"/>
    </source>
</evidence>
<dbReference type="EC" id="2.7.13.3" evidence="2"/>
<dbReference type="SMART" id="SM00387">
    <property type="entry name" value="HATPase_c"/>
    <property type="match status" value="1"/>
</dbReference>
<dbReference type="PROSITE" id="PS50113">
    <property type="entry name" value="PAC"/>
    <property type="match status" value="1"/>
</dbReference>
<evidence type="ECO:0000256" key="4">
    <source>
        <dbReference type="ARBA" id="ARBA00022679"/>
    </source>
</evidence>
<dbReference type="InterPro" id="IPR036097">
    <property type="entry name" value="HisK_dim/P_sf"/>
</dbReference>
<dbReference type="Proteomes" id="UP000322530">
    <property type="component" value="Unassembled WGS sequence"/>
</dbReference>
<dbReference type="InterPro" id="IPR036890">
    <property type="entry name" value="HATPase_C_sf"/>
</dbReference>
<dbReference type="CDD" id="cd00130">
    <property type="entry name" value="PAS"/>
    <property type="match status" value="3"/>
</dbReference>
<comment type="caution">
    <text evidence="11">The sequence shown here is derived from an EMBL/GenBank/DDBJ whole genome shotgun (WGS) entry which is preliminary data.</text>
</comment>